<dbReference type="Gene3D" id="3.90.1480.20">
    <property type="entry name" value="Glycosyl transferase family 29"/>
    <property type="match status" value="1"/>
</dbReference>
<proteinExistence type="inferred from homology"/>
<gene>
    <name evidence="23" type="primary">LOC108927597</name>
</gene>
<name>A0A8C9T4B5_SCLFO</name>
<evidence type="ECO:0000256" key="16">
    <source>
        <dbReference type="ARBA" id="ARBA00034329"/>
    </source>
</evidence>
<evidence type="ECO:0000256" key="21">
    <source>
        <dbReference type="SAM" id="MobiDB-lite"/>
    </source>
</evidence>
<keyword evidence="9" id="KW-0735">Signal-anchor</keyword>
<keyword evidence="12 22" id="KW-0472">Membrane</keyword>
<comment type="pathway">
    <text evidence="3">Protein modification; protein glycosylation.</text>
</comment>
<dbReference type="Proteomes" id="UP000694397">
    <property type="component" value="Chromosome 19"/>
</dbReference>
<evidence type="ECO:0000256" key="18">
    <source>
        <dbReference type="ARBA" id="ARBA00076526"/>
    </source>
</evidence>
<dbReference type="Pfam" id="PF00777">
    <property type="entry name" value="Glyco_transf_29"/>
    <property type="match status" value="1"/>
</dbReference>
<feature type="region of interest" description="Disordered" evidence="21">
    <location>
        <begin position="437"/>
        <end position="457"/>
    </location>
</feature>
<dbReference type="GO" id="GO:0032580">
    <property type="term" value="C:Golgi cisterna membrane"/>
    <property type="evidence" value="ECO:0007669"/>
    <property type="project" value="UniProtKB-SubCell"/>
</dbReference>
<protein>
    <recommendedName>
        <fullName evidence="17">Beta-galactoside alpha-2,6-sialyltransferase 1</fullName>
        <ecNumber evidence="16">2.4.3.1</ecNumber>
    </recommendedName>
    <alternativeName>
        <fullName evidence="20">CMP-N-acetylneuraminate-beta-galactosamide-alpha-2,6-sialyltransferase 1</fullName>
    </alternativeName>
    <alternativeName>
        <fullName evidence="19">ST6Gal I</fullName>
    </alternativeName>
    <alternativeName>
        <fullName evidence="18">Sialyltransferase 1</fullName>
    </alternativeName>
</protein>
<dbReference type="GO" id="GO:0005576">
    <property type="term" value="C:extracellular region"/>
    <property type="evidence" value="ECO:0007669"/>
    <property type="project" value="UniProtKB-SubCell"/>
</dbReference>
<keyword evidence="13" id="KW-1015">Disulfide bond</keyword>
<evidence type="ECO:0000256" key="22">
    <source>
        <dbReference type="SAM" id="Phobius"/>
    </source>
</evidence>
<evidence type="ECO:0000256" key="11">
    <source>
        <dbReference type="ARBA" id="ARBA00023034"/>
    </source>
</evidence>
<evidence type="ECO:0000256" key="9">
    <source>
        <dbReference type="ARBA" id="ARBA00022968"/>
    </source>
</evidence>
<evidence type="ECO:0000256" key="19">
    <source>
        <dbReference type="ARBA" id="ARBA00076676"/>
    </source>
</evidence>
<evidence type="ECO:0000256" key="6">
    <source>
        <dbReference type="ARBA" id="ARBA00022676"/>
    </source>
</evidence>
<dbReference type="GO" id="GO:0018279">
    <property type="term" value="P:protein N-linked glycosylation via asparagine"/>
    <property type="evidence" value="ECO:0007669"/>
    <property type="project" value="TreeGrafter"/>
</dbReference>
<sequence>VEHRVAAVRRTAQTHKCHMYLLLLCNTSIFTLFSESIYSAALKGQSRTRARHRRMTCFRMLWGKRLQLGFFLVAIMTMFVCWRSTSGKVPLVAAERRLYCCTGRCETSAKPHLNLRPAGNACLEEEYRSPWNSSNVPQQVFHSVKMWNAVNKFHVPYKRRRQKFFKSRDELQREVEERVALRTVRAGDGPFSGDDWDAFLPKKDLRELLGPMKRCAVVMSSGSMRDSSLGSQIDEHDAVIRFNAAPTKGFSADVGNKTTLRLINSQLMTVEAKFLSNPLYHTGVLIVWDPAPYSRDLYAWYKKPDFNFFPKYKEYRKAHPEQPFYILSPSVQWDLWDVIQENSETDIQPNPPSSGMLGITVMMSLCEEITIYEFLPSRRRSDLCYYFKGHINKQCTIGHYHPLTFEKMLIKRLNRGHNCDIHDFGKVSLCGYSRPTSAAHESAPHQSPEGSSYPKQQ</sequence>
<evidence type="ECO:0000256" key="15">
    <source>
        <dbReference type="ARBA" id="ARBA00034249"/>
    </source>
</evidence>
<evidence type="ECO:0000256" key="20">
    <source>
        <dbReference type="ARBA" id="ARBA00080062"/>
    </source>
</evidence>
<evidence type="ECO:0000256" key="8">
    <source>
        <dbReference type="ARBA" id="ARBA00022692"/>
    </source>
</evidence>
<dbReference type="FunFam" id="3.90.1480.20:FF:000012">
    <property type="entry name" value="ST6 beta-galactoside alpha-2,6-sialyltransferase 1"/>
    <property type="match status" value="1"/>
</dbReference>
<dbReference type="Ensembl" id="ENSSFOT00015066623.1">
    <property type="protein sequence ID" value="ENSSFOP00015044136.1"/>
    <property type="gene ID" value="ENSSFOG00015008341.2"/>
</dbReference>
<comment type="subcellular location">
    <subcellularLocation>
        <location evidence="1">Golgi apparatus</location>
        <location evidence="1">Golgi stack membrane</location>
        <topology evidence="1">Single-pass type II membrane protein</topology>
    </subcellularLocation>
    <subcellularLocation>
        <location evidence="2">Secreted</location>
    </subcellularLocation>
</comment>
<keyword evidence="6" id="KW-0328">Glycosyltransferase</keyword>
<dbReference type="AlphaFoldDB" id="A0A8C9T4B5"/>
<keyword evidence="11" id="KW-0333">Golgi apparatus</keyword>
<dbReference type="GeneTree" id="ENSGT00940000157053"/>
<evidence type="ECO:0000256" key="12">
    <source>
        <dbReference type="ARBA" id="ARBA00023136"/>
    </source>
</evidence>
<keyword evidence="10 22" id="KW-1133">Transmembrane helix</keyword>
<feature type="transmembrane region" description="Helical" evidence="22">
    <location>
        <begin position="20"/>
        <end position="41"/>
    </location>
</feature>
<dbReference type="GO" id="GO:0003835">
    <property type="term" value="F:beta-galactoside alpha-2,6-sialyltransferase activity"/>
    <property type="evidence" value="ECO:0007669"/>
    <property type="project" value="UniProtKB-EC"/>
</dbReference>
<dbReference type="InterPro" id="IPR001675">
    <property type="entry name" value="Glyco_trans_29"/>
</dbReference>
<reference evidence="23" key="3">
    <citation type="submission" date="2025-09" db="UniProtKB">
        <authorList>
            <consortium name="Ensembl"/>
        </authorList>
    </citation>
    <scope>IDENTIFICATION</scope>
</reference>
<comment type="catalytic activity">
    <reaction evidence="15">
        <text>a beta-D-galactoside + CMP-N-acetyl-beta-neuraminate = an N-acetyl-alpha-neuraminyl-(2-&gt;6)-beta-D-galactosyl derivative + CMP + H(+)</text>
        <dbReference type="Rhea" id="RHEA:52104"/>
        <dbReference type="ChEBI" id="CHEBI:15378"/>
        <dbReference type="ChEBI" id="CHEBI:28034"/>
        <dbReference type="ChEBI" id="CHEBI:57812"/>
        <dbReference type="ChEBI" id="CHEBI:60377"/>
        <dbReference type="ChEBI" id="CHEBI:136398"/>
        <dbReference type="EC" id="2.4.3.1"/>
    </reaction>
</comment>
<evidence type="ECO:0000313" key="23">
    <source>
        <dbReference type="Ensembl" id="ENSSFOP00015044136.1"/>
    </source>
</evidence>
<evidence type="ECO:0000256" key="17">
    <source>
        <dbReference type="ARBA" id="ARBA00069321"/>
    </source>
</evidence>
<keyword evidence="5" id="KW-0964">Secreted</keyword>
<dbReference type="GO" id="GO:0097503">
    <property type="term" value="P:sialylation"/>
    <property type="evidence" value="ECO:0007669"/>
    <property type="project" value="TreeGrafter"/>
</dbReference>
<dbReference type="OrthoDB" id="10264956at2759"/>
<dbReference type="EC" id="2.4.3.1" evidence="16"/>
<feature type="transmembrane region" description="Helical" evidence="22">
    <location>
        <begin position="62"/>
        <end position="80"/>
    </location>
</feature>
<keyword evidence="14" id="KW-0325">Glycoprotein</keyword>
<evidence type="ECO:0000256" key="14">
    <source>
        <dbReference type="ARBA" id="ARBA00023180"/>
    </source>
</evidence>
<dbReference type="PANTHER" id="PTHR46059">
    <property type="entry name" value="BETA-GALACTOSIDE ALPHA-2,6-SIALYLTRANSFERASE"/>
    <property type="match status" value="1"/>
</dbReference>
<evidence type="ECO:0000256" key="10">
    <source>
        <dbReference type="ARBA" id="ARBA00022989"/>
    </source>
</evidence>
<evidence type="ECO:0000256" key="3">
    <source>
        <dbReference type="ARBA" id="ARBA00004922"/>
    </source>
</evidence>
<keyword evidence="7" id="KW-0808">Transferase</keyword>
<reference evidence="23" key="2">
    <citation type="submission" date="2025-08" db="UniProtKB">
        <authorList>
            <consortium name="Ensembl"/>
        </authorList>
    </citation>
    <scope>IDENTIFICATION</scope>
</reference>
<keyword evidence="24" id="KW-1185">Reference proteome</keyword>
<evidence type="ECO:0000256" key="1">
    <source>
        <dbReference type="ARBA" id="ARBA00004447"/>
    </source>
</evidence>
<keyword evidence="8 22" id="KW-0812">Transmembrane</keyword>
<feature type="compositionally biased region" description="Polar residues" evidence="21">
    <location>
        <begin position="444"/>
        <end position="457"/>
    </location>
</feature>
<accession>A0A8C9T4B5</accession>
<organism evidence="23 24">
    <name type="scientific">Scleropages formosus</name>
    <name type="common">Asian bonytongue</name>
    <name type="synonym">Osteoglossum formosum</name>
    <dbReference type="NCBI Taxonomy" id="113540"/>
    <lineage>
        <taxon>Eukaryota</taxon>
        <taxon>Metazoa</taxon>
        <taxon>Chordata</taxon>
        <taxon>Craniata</taxon>
        <taxon>Vertebrata</taxon>
        <taxon>Euteleostomi</taxon>
        <taxon>Actinopterygii</taxon>
        <taxon>Neopterygii</taxon>
        <taxon>Teleostei</taxon>
        <taxon>Osteoglossocephala</taxon>
        <taxon>Osteoglossomorpha</taxon>
        <taxon>Osteoglossiformes</taxon>
        <taxon>Osteoglossidae</taxon>
        <taxon>Scleropages</taxon>
    </lineage>
</organism>
<evidence type="ECO:0000256" key="7">
    <source>
        <dbReference type="ARBA" id="ARBA00022679"/>
    </source>
</evidence>
<reference evidence="23 24" key="1">
    <citation type="submission" date="2019-04" db="EMBL/GenBank/DDBJ databases">
        <authorList>
            <consortium name="Wellcome Sanger Institute Data Sharing"/>
        </authorList>
    </citation>
    <scope>NUCLEOTIDE SEQUENCE [LARGE SCALE GENOMIC DNA]</scope>
</reference>
<dbReference type="InterPro" id="IPR038578">
    <property type="entry name" value="GT29-like_sf"/>
</dbReference>
<evidence type="ECO:0000256" key="4">
    <source>
        <dbReference type="ARBA" id="ARBA00006003"/>
    </source>
</evidence>
<evidence type="ECO:0000256" key="2">
    <source>
        <dbReference type="ARBA" id="ARBA00004613"/>
    </source>
</evidence>
<evidence type="ECO:0000256" key="13">
    <source>
        <dbReference type="ARBA" id="ARBA00023157"/>
    </source>
</evidence>
<dbReference type="PANTHER" id="PTHR46059:SF2">
    <property type="entry name" value="BETA-GALACTOSIDE ALPHA-2,6-SIALYLTRANSFERASE 1"/>
    <property type="match status" value="1"/>
</dbReference>
<comment type="similarity">
    <text evidence="4">Belongs to the glycosyltransferase 29 family.</text>
</comment>
<evidence type="ECO:0000256" key="5">
    <source>
        <dbReference type="ARBA" id="ARBA00022525"/>
    </source>
</evidence>
<evidence type="ECO:0000313" key="24">
    <source>
        <dbReference type="Proteomes" id="UP000694397"/>
    </source>
</evidence>